<name>A5UGT7_HAEIG</name>
<evidence type="ECO:0000313" key="5">
    <source>
        <dbReference type="EMBL" id="ABQ99992.1"/>
    </source>
</evidence>
<accession>A5UGT7</accession>
<dbReference type="InterPro" id="IPR029026">
    <property type="entry name" value="tRNA_m1G_MTases_N"/>
</dbReference>
<dbReference type="Gene3D" id="3.40.1280.10">
    <property type="match status" value="1"/>
</dbReference>
<dbReference type="Pfam" id="PF08032">
    <property type="entry name" value="SpoU_sub_bind"/>
    <property type="match status" value="1"/>
</dbReference>
<keyword evidence="5" id="KW-0347">Helicase</keyword>
<keyword evidence="2" id="KW-0808">Transferase</keyword>
<dbReference type="GO" id="GO:0005829">
    <property type="term" value="C:cytosol"/>
    <property type="evidence" value="ECO:0007669"/>
    <property type="project" value="TreeGrafter"/>
</dbReference>
<keyword evidence="1" id="KW-0489">Methyltransferase</keyword>
<dbReference type="KEGG" id="hiq:CGSHiGG_05330"/>
<feature type="compositionally biased region" description="Basic and acidic residues" evidence="3">
    <location>
        <begin position="64"/>
        <end position="81"/>
    </location>
</feature>
<dbReference type="HOGENOM" id="CLU_021322_2_1_6"/>
<dbReference type="GO" id="GO:0008173">
    <property type="term" value="F:RNA methyltransferase activity"/>
    <property type="evidence" value="ECO:0007669"/>
    <property type="project" value="InterPro"/>
</dbReference>
<dbReference type="GO" id="GO:0032259">
    <property type="term" value="P:methylation"/>
    <property type="evidence" value="ECO:0007669"/>
    <property type="project" value="UniProtKB-KW"/>
</dbReference>
<dbReference type="InterPro" id="IPR029028">
    <property type="entry name" value="Alpha/beta_knot_MTases"/>
</dbReference>
<dbReference type="CDD" id="cd18095">
    <property type="entry name" value="SpoU-like_rRNA-MTase"/>
    <property type="match status" value="1"/>
</dbReference>
<dbReference type="InterPro" id="IPR004441">
    <property type="entry name" value="rRNA_MeTrfase_TrmH"/>
</dbReference>
<feature type="domain" description="RNA 2-O ribose methyltransferase substrate binding" evidence="4">
    <location>
        <begin position="139"/>
        <end position="214"/>
    </location>
</feature>
<proteinExistence type="predicted"/>
<feature type="region of interest" description="Disordered" evidence="3">
    <location>
        <begin position="40"/>
        <end position="81"/>
    </location>
</feature>
<dbReference type="Pfam" id="PF00588">
    <property type="entry name" value="SpoU_methylase"/>
    <property type="match status" value="1"/>
</dbReference>
<dbReference type="GO" id="GO:0004386">
    <property type="term" value="F:helicase activity"/>
    <property type="evidence" value="ECO:0007669"/>
    <property type="project" value="UniProtKB-KW"/>
</dbReference>
<protein>
    <submittedName>
        <fullName evidence="5">ATP-dependent RNA helicase SrmB</fullName>
    </submittedName>
</protein>
<dbReference type="PIRSF" id="PIRSF006280">
    <property type="entry name" value="YfiF_prd"/>
    <property type="match status" value="1"/>
</dbReference>
<evidence type="ECO:0000313" key="6">
    <source>
        <dbReference type="Proteomes" id="UP000001990"/>
    </source>
</evidence>
<evidence type="ECO:0000259" key="4">
    <source>
        <dbReference type="SMART" id="SM00967"/>
    </source>
</evidence>
<dbReference type="SMART" id="SM00967">
    <property type="entry name" value="SpoU_sub_bind"/>
    <property type="match status" value="1"/>
</dbReference>
<dbReference type="SUPFAM" id="SSF75217">
    <property type="entry name" value="alpha/beta knot"/>
    <property type="match status" value="1"/>
</dbReference>
<dbReference type="AlphaFoldDB" id="A5UGT7"/>
<gene>
    <name evidence="5" type="ordered locus">CGSHiGG_05330</name>
</gene>
<keyword evidence="5" id="KW-0378">Hydrolase</keyword>
<reference evidence="5 6" key="1">
    <citation type="journal article" date="2007" name="Genome Biol.">
        <title>Characterization and modeling of the Haemophilus influenzae core and supragenomes based on the complete genomic sequences of Rd and 12 clinical nontypeable strains.</title>
        <authorList>
            <person name="Hogg J.S."/>
            <person name="Hu F.Z."/>
            <person name="Janto B."/>
            <person name="Boissy R."/>
            <person name="Hayes J."/>
            <person name="Keefe R."/>
            <person name="Post J.C."/>
            <person name="Ehrlich G.D."/>
        </authorList>
    </citation>
    <scope>NUCLEOTIDE SEQUENCE [LARGE SCALE GENOMIC DNA]</scope>
    <source>
        <strain evidence="5 6">PittGG</strain>
    </source>
</reference>
<keyword evidence="5" id="KW-0067">ATP-binding</keyword>
<dbReference type="InterPro" id="IPR016479">
    <property type="entry name" value="YfiF_prd"/>
</dbReference>
<dbReference type="Gene3D" id="3.30.1330.30">
    <property type="match status" value="1"/>
</dbReference>
<sequence length="371" mass="41971">MLTNFSIFWLKNSHFYSGKPYERQTQTLFSIRRQNLSRTLSGEKYREKPTQNRPHFNDKFNGNRNEKSRFSRDKQEVKETRITQLSLSRAPSNKNAEQPKVQVTIKSTGTVYKTKEKKTGALSPRAPEKIKKNRAEEMKVYGENACLALFAERPESIVRLWATVQMSHKIGEVLSYLAENKKAYHVVDSEELARVSGTEHHGGICLLVKKPRVFTLQGYLDIPHKEDCLVLLDNVNNAQNIGGVLRTCAYFGVKNIVADNVENLYSAASMRVAEGGAEYIRVLETDDIDSALMHLRKSGYQVIHVSHNKQGDPLDKVRLKNKVVFVLSESSTESLATPEDTQVRLTLASPIKSGLNIAVNAGVLLAKWYFR</sequence>
<dbReference type="GO" id="GO:0003723">
    <property type="term" value="F:RNA binding"/>
    <property type="evidence" value="ECO:0007669"/>
    <property type="project" value="InterPro"/>
</dbReference>
<dbReference type="InterPro" id="IPR013123">
    <property type="entry name" value="SpoU_subst-bd"/>
</dbReference>
<organism evidence="5 6">
    <name type="scientific">Haemophilus influenzae (strain PittGG)</name>
    <dbReference type="NCBI Taxonomy" id="374931"/>
    <lineage>
        <taxon>Bacteria</taxon>
        <taxon>Pseudomonadati</taxon>
        <taxon>Pseudomonadota</taxon>
        <taxon>Gammaproteobacteria</taxon>
        <taxon>Pasteurellales</taxon>
        <taxon>Pasteurellaceae</taxon>
        <taxon>Haemophilus</taxon>
    </lineage>
</organism>
<dbReference type="EMBL" id="CP000672">
    <property type="protein sequence ID" value="ABQ99992.1"/>
    <property type="molecule type" value="Genomic_DNA"/>
</dbReference>
<dbReference type="SUPFAM" id="SSF55315">
    <property type="entry name" value="L30e-like"/>
    <property type="match status" value="1"/>
</dbReference>
<dbReference type="GO" id="GO:0006396">
    <property type="term" value="P:RNA processing"/>
    <property type="evidence" value="ECO:0007669"/>
    <property type="project" value="InterPro"/>
</dbReference>
<evidence type="ECO:0000256" key="3">
    <source>
        <dbReference type="SAM" id="MobiDB-lite"/>
    </source>
</evidence>
<feature type="compositionally biased region" description="Basic and acidic residues" evidence="3">
    <location>
        <begin position="41"/>
        <end position="58"/>
    </location>
</feature>
<dbReference type="PANTHER" id="PTHR46429">
    <property type="entry name" value="23S RRNA (GUANOSINE-2'-O-)-METHYLTRANSFERASE RLMB"/>
    <property type="match status" value="1"/>
</dbReference>
<dbReference type="Proteomes" id="UP000001990">
    <property type="component" value="Chromosome"/>
</dbReference>
<dbReference type="InterPro" id="IPR001537">
    <property type="entry name" value="SpoU_MeTrfase"/>
</dbReference>
<dbReference type="NCBIfam" id="NF008117">
    <property type="entry name" value="PRK10864.1"/>
    <property type="match status" value="1"/>
</dbReference>
<evidence type="ECO:0000256" key="1">
    <source>
        <dbReference type="ARBA" id="ARBA00022603"/>
    </source>
</evidence>
<evidence type="ECO:0000256" key="2">
    <source>
        <dbReference type="ARBA" id="ARBA00022679"/>
    </source>
</evidence>
<dbReference type="InterPro" id="IPR029064">
    <property type="entry name" value="Ribosomal_eL30-like_sf"/>
</dbReference>
<keyword evidence="5" id="KW-0547">Nucleotide-binding</keyword>
<dbReference type="PANTHER" id="PTHR46429:SF2">
    <property type="entry name" value="TRNA_RRNA METHYLTRANSFERASE"/>
    <property type="match status" value="1"/>
</dbReference>